<comment type="subcellular location">
    <subcellularLocation>
        <location evidence="1">Membrane</location>
    </subcellularLocation>
</comment>
<keyword evidence="4 5" id="KW-0472">Membrane</keyword>
<feature type="transmembrane region" description="Helical" evidence="5">
    <location>
        <begin position="144"/>
        <end position="164"/>
    </location>
</feature>
<evidence type="ECO:0000313" key="7">
    <source>
        <dbReference type="EMBL" id="CAF1079080.1"/>
    </source>
</evidence>
<dbReference type="InterPro" id="IPR052954">
    <property type="entry name" value="GPCR-Ligand_Int"/>
</dbReference>
<dbReference type="GO" id="GO:0004930">
    <property type="term" value="F:G protein-coupled receptor activity"/>
    <property type="evidence" value="ECO:0007669"/>
    <property type="project" value="InterPro"/>
</dbReference>
<dbReference type="OrthoDB" id="9996759at2759"/>
<feature type="transmembrane region" description="Helical" evidence="5">
    <location>
        <begin position="30"/>
        <end position="51"/>
    </location>
</feature>
<dbReference type="Pfam" id="PF00001">
    <property type="entry name" value="7tm_1"/>
    <property type="match status" value="1"/>
</dbReference>
<evidence type="ECO:0000256" key="5">
    <source>
        <dbReference type="SAM" id="Phobius"/>
    </source>
</evidence>
<feature type="transmembrane region" description="Helical" evidence="5">
    <location>
        <begin position="208"/>
        <end position="233"/>
    </location>
</feature>
<dbReference type="EMBL" id="CAJNOO010001816">
    <property type="protein sequence ID" value="CAF1202213.1"/>
    <property type="molecule type" value="Genomic_DNA"/>
</dbReference>
<keyword evidence="2 5" id="KW-0812">Transmembrane</keyword>
<dbReference type="PANTHER" id="PTHR46641">
    <property type="entry name" value="FMRFAMIDE RECEPTOR-RELATED"/>
    <property type="match status" value="1"/>
</dbReference>
<protein>
    <recommendedName>
        <fullName evidence="6">G-protein coupled receptors family 1 profile domain-containing protein</fullName>
    </recommendedName>
</protein>
<name>A0A814MG67_9BILA</name>
<dbReference type="PANTHER" id="PTHR46641:SF2">
    <property type="entry name" value="FMRFAMIDE RECEPTOR"/>
    <property type="match status" value="1"/>
</dbReference>
<comment type="caution">
    <text evidence="7">The sequence shown here is derived from an EMBL/GenBank/DDBJ whole genome shotgun (WGS) entry which is preliminary data.</text>
</comment>
<organism evidence="7 9">
    <name type="scientific">Rotaria sordida</name>
    <dbReference type="NCBI Taxonomy" id="392033"/>
    <lineage>
        <taxon>Eukaryota</taxon>
        <taxon>Metazoa</taxon>
        <taxon>Spiralia</taxon>
        <taxon>Gnathifera</taxon>
        <taxon>Rotifera</taxon>
        <taxon>Eurotatoria</taxon>
        <taxon>Bdelloidea</taxon>
        <taxon>Philodinida</taxon>
        <taxon>Philodinidae</taxon>
        <taxon>Rotaria</taxon>
    </lineage>
</organism>
<feature type="transmembrane region" description="Helical" evidence="5">
    <location>
        <begin position="63"/>
        <end position="85"/>
    </location>
</feature>
<dbReference type="InterPro" id="IPR000276">
    <property type="entry name" value="GPCR_Rhodpsn"/>
</dbReference>
<evidence type="ECO:0000313" key="8">
    <source>
        <dbReference type="EMBL" id="CAF1202213.1"/>
    </source>
</evidence>
<accession>A0A814MG67</accession>
<evidence type="ECO:0000256" key="3">
    <source>
        <dbReference type="ARBA" id="ARBA00022989"/>
    </source>
</evidence>
<evidence type="ECO:0000256" key="1">
    <source>
        <dbReference type="ARBA" id="ARBA00004370"/>
    </source>
</evidence>
<gene>
    <name evidence="8" type="ORF">RFH988_LOCUS24667</name>
    <name evidence="7" type="ORF">SEV965_LOCUS14755</name>
</gene>
<dbReference type="InterPro" id="IPR017452">
    <property type="entry name" value="GPCR_Rhodpsn_7TM"/>
</dbReference>
<evidence type="ECO:0000313" key="9">
    <source>
        <dbReference type="Proteomes" id="UP000663889"/>
    </source>
</evidence>
<feature type="transmembrane region" description="Helical" evidence="5">
    <location>
        <begin position="261"/>
        <end position="282"/>
    </location>
</feature>
<keyword evidence="3 5" id="KW-1133">Transmembrane helix</keyword>
<dbReference type="EMBL" id="CAJNOU010000748">
    <property type="protein sequence ID" value="CAF1079080.1"/>
    <property type="molecule type" value="Genomic_DNA"/>
</dbReference>
<feature type="domain" description="G-protein coupled receptors family 1 profile" evidence="6">
    <location>
        <begin position="43"/>
        <end position="320"/>
    </location>
</feature>
<dbReference type="Proteomes" id="UP000663889">
    <property type="component" value="Unassembled WGS sequence"/>
</dbReference>
<dbReference type="Proteomes" id="UP000663882">
    <property type="component" value="Unassembled WGS sequence"/>
</dbReference>
<dbReference type="GO" id="GO:0016020">
    <property type="term" value="C:membrane"/>
    <property type="evidence" value="ECO:0007669"/>
    <property type="project" value="UniProtKB-SubCell"/>
</dbReference>
<sequence>MANSSLSLNKISDYNWCIPWTEPVYLYGHLIPAIALFIFGVTFNPIALYYFSTSHYFRHKAYAYYFLAIATVDLVRLILWCLFLLLDYKILKFHFYSFECSVQTFSESVASSISAWLTVSLAVERCVAVSKPFETYTDKKGKHALIVISSVILASCAINSLLLWPGFYVQRVYVKEIRMIICNYNNPSMRNLTENNNTLILTSNIKRIYLMSIVIIRVAIPFMLLLLANIILLGSIRKNEKKSLIYGRTTFLRRHSSPPRITPMILFSSCILLLTISPRYLFQFYVNFFEESLNCSLIHFAPHLLKTLELFNYSLNVFVSVISGKQARHELHNMLLCRSKTLNLQFDGSLQQNSCLTFNNRSRHITYDQMNLTHTSLLPNNTNVD</sequence>
<dbReference type="Gene3D" id="1.20.1070.10">
    <property type="entry name" value="Rhodopsin 7-helix transmembrane proteins"/>
    <property type="match status" value="1"/>
</dbReference>
<reference evidence="7" key="1">
    <citation type="submission" date="2021-02" db="EMBL/GenBank/DDBJ databases">
        <authorList>
            <person name="Nowell W R."/>
        </authorList>
    </citation>
    <scope>NUCLEOTIDE SEQUENCE</scope>
</reference>
<evidence type="ECO:0000259" key="6">
    <source>
        <dbReference type="PROSITE" id="PS50262"/>
    </source>
</evidence>
<evidence type="ECO:0000256" key="2">
    <source>
        <dbReference type="ARBA" id="ARBA00022692"/>
    </source>
</evidence>
<dbReference type="PROSITE" id="PS50262">
    <property type="entry name" value="G_PROTEIN_RECEP_F1_2"/>
    <property type="match status" value="1"/>
</dbReference>
<evidence type="ECO:0000256" key="4">
    <source>
        <dbReference type="ARBA" id="ARBA00023136"/>
    </source>
</evidence>
<dbReference type="AlphaFoldDB" id="A0A814MG67"/>
<proteinExistence type="predicted"/>
<dbReference type="SUPFAM" id="SSF81321">
    <property type="entry name" value="Family A G protein-coupled receptor-like"/>
    <property type="match status" value="1"/>
</dbReference>